<keyword evidence="1" id="KW-1133">Transmembrane helix</keyword>
<dbReference type="InterPro" id="IPR003425">
    <property type="entry name" value="CCB3/YggT"/>
</dbReference>
<gene>
    <name evidence="2" type="ORF">CFOLD11_07930</name>
</gene>
<evidence type="ECO:0000256" key="1">
    <source>
        <dbReference type="SAM" id="Phobius"/>
    </source>
</evidence>
<accession>A0A9W5XZW5</accession>
<organism evidence="2 3">
    <name type="scientific">Clostridium folliculivorans</name>
    <dbReference type="NCBI Taxonomy" id="2886038"/>
    <lineage>
        <taxon>Bacteria</taxon>
        <taxon>Bacillati</taxon>
        <taxon>Bacillota</taxon>
        <taxon>Clostridia</taxon>
        <taxon>Eubacteriales</taxon>
        <taxon>Clostridiaceae</taxon>
        <taxon>Clostridium</taxon>
    </lineage>
</organism>
<dbReference type="Pfam" id="PF02325">
    <property type="entry name" value="CCB3_YggT"/>
    <property type="match status" value="1"/>
</dbReference>
<keyword evidence="3" id="KW-1185">Reference proteome</keyword>
<comment type="caution">
    <text evidence="2">The sequence shown here is derived from an EMBL/GenBank/DDBJ whole genome shotgun (WGS) entry which is preliminary data.</text>
</comment>
<evidence type="ECO:0000313" key="2">
    <source>
        <dbReference type="EMBL" id="GKU23967.1"/>
    </source>
</evidence>
<dbReference type="AlphaFoldDB" id="A0A9W5XZW5"/>
<dbReference type="GO" id="GO:0016020">
    <property type="term" value="C:membrane"/>
    <property type="evidence" value="ECO:0007669"/>
    <property type="project" value="InterPro"/>
</dbReference>
<protein>
    <submittedName>
        <fullName evidence="2">YggT family protein</fullName>
    </submittedName>
</protein>
<feature type="transmembrane region" description="Helical" evidence="1">
    <location>
        <begin position="6"/>
        <end position="22"/>
    </location>
</feature>
<sequence>MLFDFIQFMIFVDVILSLVFMGKENKLTYYIKIITDPILSPFQKLQRKIVPNSPLDFSPILAIVTLSIIQTIVFAII</sequence>
<dbReference type="Proteomes" id="UP001057868">
    <property type="component" value="Unassembled WGS sequence"/>
</dbReference>
<keyword evidence="1" id="KW-0812">Transmembrane</keyword>
<name>A0A9W5XZW5_9CLOT</name>
<dbReference type="EMBL" id="BQXY01000001">
    <property type="protein sequence ID" value="GKU23967.1"/>
    <property type="molecule type" value="Genomic_DNA"/>
</dbReference>
<feature type="transmembrane region" description="Helical" evidence="1">
    <location>
        <begin position="57"/>
        <end position="76"/>
    </location>
</feature>
<keyword evidence="1" id="KW-0472">Membrane</keyword>
<reference evidence="2" key="1">
    <citation type="journal article" date="2023" name="Int. J. Syst. Evol. Microbiol.">
        <title>&lt;i&gt;Clostridium folliculivorans&lt;/i&gt; sp. nov., isolated from soil samples of an organic paddy in Japan.</title>
        <authorList>
            <person name="Tazawa J."/>
            <person name="Kobayashi H."/>
            <person name="Tanizawa Y."/>
            <person name="Uchino A."/>
            <person name="Tanaka F."/>
            <person name="Urashima Y."/>
            <person name="Miura S."/>
            <person name="Sakamoto M."/>
            <person name="Ohkuma M."/>
            <person name="Tohno M."/>
        </authorList>
    </citation>
    <scope>NUCLEOTIDE SEQUENCE</scope>
    <source>
        <strain evidence="2">D1-1</strain>
    </source>
</reference>
<proteinExistence type="predicted"/>
<evidence type="ECO:0000313" key="3">
    <source>
        <dbReference type="Proteomes" id="UP001057868"/>
    </source>
</evidence>